<dbReference type="InterPro" id="IPR025758">
    <property type="entry name" value="Fic/DOC_N"/>
</dbReference>
<dbReference type="SUPFAM" id="SSF140931">
    <property type="entry name" value="Fic-like"/>
    <property type="match status" value="1"/>
</dbReference>
<dbReference type="Pfam" id="PF02661">
    <property type="entry name" value="Fic"/>
    <property type="match status" value="1"/>
</dbReference>
<dbReference type="PROSITE" id="PS51459">
    <property type="entry name" value="FIDO"/>
    <property type="match status" value="1"/>
</dbReference>
<dbReference type="PIRSF" id="PIRSF038925">
    <property type="entry name" value="AMP-prot_trans"/>
    <property type="match status" value="1"/>
</dbReference>
<dbReference type="InterPro" id="IPR026287">
    <property type="entry name" value="SoFic-like"/>
</dbReference>
<dbReference type="RefSeq" id="WP_229591437.1">
    <property type="nucleotide sequence ID" value="NZ_AP024485.1"/>
</dbReference>
<dbReference type="EMBL" id="AP024485">
    <property type="protein sequence ID" value="BCS89466.1"/>
    <property type="molecule type" value="Genomic_DNA"/>
</dbReference>
<keyword evidence="3" id="KW-1185">Reference proteome</keyword>
<evidence type="ECO:0000313" key="2">
    <source>
        <dbReference type="EMBL" id="BCS89466.1"/>
    </source>
</evidence>
<dbReference type="InterPro" id="IPR036597">
    <property type="entry name" value="Fido-like_dom_sf"/>
</dbReference>
<dbReference type="PANTHER" id="PTHR13504">
    <property type="entry name" value="FIDO DOMAIN-CONTAINING PROTEIN DDB_G0283145"/>
    <property type="match status" value="1"/>
</dbReference>
<feature type="domain" description="Fido" evidence="1">
    <location>
        <begin position="125"/>
        <end position="275"/>
    </location>
</feature>
<dbReference type="Pfam" id="PF13784">
    <property type="entry name" value="Fic_N"/>
    <property type="match status" value="1"/>
</dbReference>
<organism evidence="2 3">
    <name type="scientific">Pseudodesulfovibrio sediminis</name>
    <dbReference type="NCBI Taxonomy" id="2810563"/>
    <lineage>
        <taxon>Bacteria</taxon>
        <taxon>Pseudomonadati</taxon>
        <taxon>Thermodesulfobacteriota</taxon>
        <taxon>Desulfovibrionia</taxon>
        <taxon>Desulfovibrionales</taxon>
        <taxon>Desulfovibrionaceae</taxon>
    </lineage>
</organism>
<evidence type="ECO:0000259" key="1">
    <source>
        <dbReference type="PROSITE" id="PS51459"/>
    </source>
</evidence>
<dbReference type="InterPro" id="IPR003812">
    <property type="entry name" value="Fido"/>
</dbReference>
<dbReference type="Gene3D" id="1.10.3290.10">
    <property type="entry name" value="Fido-like domain"/>
    <property type="match status" value="1"/>
</dbReference>
<accession>A0ABM7P8V5</accession>
<proteinExistence type="predicted"/>
<dbReference type="Proteomes" id="UP001053296">
    <property type="component" value="Chromosome"/>
</dbReference>
<protein>
    <submittedName>
        <fullName evidence="2">Toxin Fic</fullName>
    </submittedName>
</protein>
<reference evidence="2" key="1">
    <citation type="journal article" date="2022" name="Arch. Microbiol.">
        <title>Pseudodesulfovibrio sediminis sp. nov., a mesophilic and neutrophilic sulfate-reducing bacterium isolated from sediment of a brackish lake.</title>
        <authorList>
            <person name="Takahashi A."/>
            <person name="Kojima H."/>
            <person name="Watanabe M."/>
            <person name="Fukui M."/>
        </authorList>
    </citation>
    <scope>NUCLEOTIDE SEQUENCE</scope>
    <source>
        <strain evidence="2">SF6</strain>
    </source>
</reference>
<evidence type="ECO:0000313" key="3">
    <source>
        <dbReference type="Proteomes" id="UP001053296"/>
    </source>
</evidence>
<sequence length="377" mass="43890">MKFEDFESGKYKQQFEYKSFSPVPINHEWTWDDARINSLLEEATTALTQLATFSSFVPEVDRFIRMHVVKEANTSSRIEGTQTEMDEDIVEKEYIADEKRDDWQEVQNYITAMNTAIDELNDLPLSNRLLKQTHARLLEGVRGERKTPGEFRRSQNWIGGATIADATFIPPHQDELPDLLSDLENFWHNEQINVPHLIRIAISHYQFETIHPFLDGNGRIGRLLIALYLLDKGLLTKPSLYLSAHLAKHKGLYYDSLTAVRESNDLGQWIRFFLVAVRDTAKKGVQTFQNIMEMRDEMQARIQVLGKRMHNGIKLLEELYGSPILTGPQIAERLGISQPTANILIKEFVEMEILHEITGYRRNRQYFFRDYFSLFMD</sequence>
<dbReference type="Pfam" id="PF13412">
    <property type="entry name" value="HTH_24"/>
    <property type="match status" value="1"/>
</dbReference>
<dbReference type="PANTHER" id="PTHR13504:SF38">
    <property type="entry name" value="FIDO DOMAIN-CONTAINING PROTEIN"/>
    <property type="match status" value="1"/>
</dbReference>
<gene>
    <name evidence="2" type="ORF">PSDVSF_27080</name>
</gene>
<dbReference type="InterPro" id="IPR040198">
    <property type="entry name" value="Fido_containing"/>
</dbReference>
<name>A0ABM7P8V5_9BACT</name>